<evidence type="ECO:0000256" key="5">
    <source>
        <dbReference type="ARBA" id="ARBA00022801"/>
    </source>
</evidence>
<dbReference type="PANTHER" id="PTHR11452">
    <property type="entry name" value="ALPHA-GALACTOSIDASE/ALPHA-N-ACETYLGALACTOSAMINIDASE"/>
    <property type="match status" value="1"/>
</dbReference>
<dbReference type="STRING" id="130081.M2XRS9"/>
<name>M2XRS9_GALSU</name>
<keyword evidence="11" id="KW-1185">Reference proteome</keyword>
<keyword evidence="8" id="KW-0472">Membrane</keyword>
<sequence length="535" mass="60639">MVPSPIVTTIIFWLIIIAFCFSFTFALDNGLARTPPMGYDTWNFYHCQYDGETLMKTAKAMKDAGMLELGYEYIYPDDCWEAPERAPDGSLQPNPFKFPHGIKPVIDYIHSLGFKFGIYNCAGTRTCAGFPGSYGHYEEYAQQFADWGVDYIKFDWCNVPFWEFPGWSHEQVAQKLYSDFRDALNKTGRHIVFSMCNGWDPDVYPWRWASDVANLWRTTDDIADNYDVMRDRYEQNILHGSKAGPGHWNNPDMLEVGNGGMTTEEYITHFSLWSIMAAPLVVGTDVINMTEATKMILTNKEVIDVDQDVLGVQGIRVKSDIAQDVVTKPLANGDVAIVLFSSNGPGVINTTIEQVRMPSYYDVYILRDLWTKQETTIRHFISAYVQGHGVKMYRIRPGKPQDAPPHHVIYFNPSPMMLTESPKRYGASLRIENVGASTMQHVHVQLNISSQVKVIPLTAMKYDSIHEMEQVEVSWHFDLPSDKYSGSYPVTVTVSYTYPYAPFGARLSDTLDTSIYIPDLVQLGKEGTCHCSSSS</sequence>
<evidence type="ECO:0000259" key="9">
    <source>
        <dbReference type="Pfam" id="PF17801"/>
    </source>
</evidence>
<dbReference type="GeneID" id="17085331"/>
<feature type="transmembrane region" description="Helical" evidence="8">
    <location>
        <begin position="6"/>
        <end position="27"/>
    </location>
</feature>
<keyword evidence="7" id="KW-1015">Disulfide bond</keyword>
<keyword evidence="8" id="KW-0812">Transmembrane</keyword>
<dbReference type="InterPro" id="IPR041233">
    <property type="entry name" value="Melibiase_C"/>
</dbReference>
<dbReference type="Pfam" id="PF16499">
    <property type="entry name" value="Melibiase_2"/>
    <property type="match status" value="1"/>
</dbReference>
<keyword evidence="8" id="KW-1133">Transmembrane helix</keyword>
<evidence type="ECO:0000256" key="4">
    <source>
        <dbReference type="ARBA" id="ARBA00022729"/>
    </source>
</evidence>
<dbReference type="Gene3D" id="2.60.40.1180">
    <property type="entry name" value="Golgi alpha-mannosidase II"/>
    <property type="match status" value="1"/>
</dbReference>
<dbReference type="RefSeq" id="XP_005702873.1">
    <property type="nucleotide sequence ID" value="XM_005702816.1"/>
</dbReference>
<dbReference type="PANTHER" id="PTHR11452:SF75">
    <property type="entry name" value="ALPHA-GALACTOSIDASE MEL1"/>
    <property type="match status" value="1"/>
</dbReference>
<evidence type="ECO:0000256" key="1">
    <source>
        <dbReference type="ARBA" id="ARBA00001255"/>
    </source>
</evidence>
<dbReference type="EMBL" id="KB454552">
    <property type="protein sequence ID" value="EME26353.1"/>
    <property type="molecule type" value="Genomic_DNA"/>
</dbReference>
<evidence type="ECO:0000256" key="6">
    <source>
        <dbReference type="ARBA" id="ARBA00023295"/>
    </source>
</evidence>
<dbReference type="Gramene" id="EME26353">
    <property type="protein sequence ID" value="EME26353"/>
    <property type="gene ID" value="Gasu_60270"/>
</dbReference>
<dbReference type="InterPro" id="IPR013785">
    <property type="entry name" value="Aldolase_TIM"/>
</dbReference>
<dbReference type="KEGG" id="gsl:Gasu_60270"/>
<evidence type="ECO:0000256" key="3">
    <source>
        <dbReference type="ARBA" id="ARBA00012755"/>
    </source>
</evidence>
<dbReference type="eggNOG" id="KOG2366">
    <property type="taxonomic scope" value="Eukaryota"/>
</dbReference>
<feature type="domain" description="Alpha galactosidase C-terminal" evidence="9">
    <location>
        <begin position="323"/>
        <end position="395"/>
    </location>
</feature>
<evidence type="ECO:0000256" key="2">
    <source>
        <dbReference type="ARBA" id="ARBA00009743"/>
    </source>
</evidence>
<accession>M2XRS9</accession>
<dbReference type="GO" id="GO:0005975">
    <property type="term" value="P:carbohydrate metabolic process"/>
    <property type="evidence" value="ECO:0007669"/>
    <property type="project" value="InterPro"/>
</dbReference>
<proteinExistence type="inferred from homology"/>
<keyword evidence="4" id="KW-0732">Signal</keyword>
<dbReference type="GO" id="GO:0004557">
    <property type="term" value="F:alpha-galactosidase activity"/>
    <property type="evidence" value="ECO:0007669"/>
    <property type="project" value="UniProtKB-EC"/>
</dbReference>
<keyword evidence="5 7" id="KW-0378">Hydrolase</keyword>
<evidence type="ECO:0000256" key="7">
    <source>
        <dbReference type="RuleBase" id="RU361168"/>
    </source>
</evidence>
<organism evidence="10 11">
    <name type="scientific">Galdieria sulphuraria</name>
    <name type="common">Red alga</name>
    <dbReference type="NCBI Taxonomy" id="130081"/>
    <lineage>
        <taxon>Eukaryota</taxon>
        <taxon>Rhodophyta</taxon>
        <taxon>Bangiophyceae</taxon>
        <taxon>Galdieriales</taxon>
        <taxon>Galdieriaceae</taxon>
        <taxon>Galdieria</taxon>
    </lineage>
</organism>
<dbReference type="SUPFAM" id="SSF51445">
    <property type="entry name" value="(Trans)glycosidases"/>
    <property type="match status" value="1"/>
</dbReference>
<dbReference type="AlphaFoldDB" id="M2XRS9"/>
<comment type="similarity">
    <text evidence="2 7">Belongs to the glycosyl hydrolase 27 family.</text>
</comment>
<dbReference type="Gene3D" id="3.20.20.70">
    <property type="entry name" value="Aldolase class I"/>
    <property type="match status" value="1"/>
</dbReference>
<dbReference type="OrthoDB" id="5795902at2759"/>
<dbReference type="InterPro" id="IPR013780">
    <property type="entry name" value="Glyco_hydro_b"/>
</dbReference>
<dbReference type="Proteomes" id="UP000030680">
    <property type="component" value="Unassembled WGS sequence"/>
</dbReference>
<keyword evidence="6 7" id="KW-0326">Glycosidase</keyword>
<comment type="catalytic activity">
    <reaction evidence="1 7">
        <text>Hydrolysis of terminal, non-reducing alpha-D-galactose residues in alpha-D-galactosides, including galactose oligosaccharides, galactomannans and galactolipids.</text>
        <dbReference type="EC" id="3.2.1.22"/>
    </reaction>
</comment>
<dbReference type="Pfam" id="PF17801">
    <property type="entry name" value="Melibiase_C"/>
    <property type="match status" value="1"/>
</dbReference>
<reference evidence="11" key="1">
    <citation type="journal article" date="2013" name="Science">
        <title>Gene transfer from bacteria and archaea facilitated evolution of an extremophilic eukaryote.</title>
        <authorList>
            <person name="Schonknecht G."/>
            <person name="Chen W.H."/>
            <person name="Ternes C.M."/>
            <person name="Barbier G.G."/>
            <person name="Shrestha R.P."/>
            <person name="Stanke M."/>
            <person name="Brautigam A."/>
            <person name="Baker B.J."/>
            <person name="Banfield J.F."/>
            <person name="Garavito R.M."/>
            <person name="Carr K."/>
            <person name="Wilkerson C."/>
            <person name="Rensing S.A."/>
            <person name="Gagneul D."/>
            <person name="Dickenson N.E."/>
            <person name="Oesterhelt C."/>
            <person name="Lercher M.J."/>
            <person name="Weber A.P."/>
        </authorList>
    </citation>
    <scope>NUCLEOTIDE SEQUENCE [LARGE SCALE GENOMIC DNA]</scope>
    <source>
        <strain evidence="11">074W</strain>
    </source>
</reference>
<dbReference type="EC" id="3.2.1.22" evidence="3 7"/>
<dbReference type="FunFam" id="3.20.20.70:FF:000197">
    <property type="entry name" value="Alpha-galactosidase"/>
    <property type="match status" value="1"/>
</dbReference>
<dbReference type="PRINTS" id="PR00740">
    <property type="entry name" value="GLHYDRLASE27"/>
</dbReference>
<dbReference type="OMA" id="DRYPPMR"/>
<evidence type="ECO:0000313" key="11">
    <source>
        <dbReference type="Proteomes" id="UP000030680"/>
    </source>
</evidence>
<dbReference type="InterPro" id="IPR017853">
    <property type="entry name" value="GH"/>
</dbReference>
<dbReference type="SUPFAM" id="SSF51011">
    <property type="entry name" value="Glycosyl hydrolase domain"/>
    <property type="match status" value="1"/>
</dbReference>
<gene>
    <name evidence="10" type="ORF">Gasu_60270</name>
</gene>
<evidence type="ECO:0000313" key="10">
    <source>
        <dbReference type="EMBL" id="EME26353.1"/>
    </source>
</evidence>
<protein>
    <recommendedName>
        <fullName evidence="3 7">Alpha-galactosidase</fullName>
        <ecNumber evidence="3 7">3.2.1.22</ecNumber>
    </recommendedName>
    <alternativeName>
        <fullName evidence="7">Melibiase</fullName>
    </alternativeName>
</protein>
<dbReference type="CDD" id="cd14792">
    <property type="entry name" value="GH27"/>
    <property type="match status" value="1"/>
</dbReference>
<evidence type="ECO:0000256" key="8">
    <source>
        <dbReference type="SAM" id="Phobius"/>
    </source>
</evidence>
<dbReference type="InterPro" id="IPR002241">
    <property type="entry name" value="Glyco_hydro_27"/>
</dbReference>